<evidence type="ECO:0000259" key="7">
    <source>
        <dbReference type="Pfam" id="PF25797"/>
    </source>
</evidence>
<feature type="domain" description="HD-Zip IV C-terminal" evidence="7">
    <location>
        <begin position="83"/>
        <end position="169"/>
    </location>
</feature>
<dbReference type="PANTHER" id="PTHR45654">
    <property type="entry name" value="HOMEOBOX-LEUCINE ZIPPER PROTEIN MERISTEM L1"/>
    <property type="match status" value="1"/>
</dbReference>
<keyword evidence="1" id="KW-0805">Transcription regulation</keyword>
<dbReference type="PaxDb" id="3847-GLYMA15G34259.1"/>
<dbReference type="Gramene" id="KRH13175">
    <property type="protein sequence ID" value="KRH13175"/>
    <property type="gene ID" value="GLYMA_15G220200"/>
</dbReference>
<dbReference type="InterPro" id="IPR042160">
    <property type="entry name" value="HD-Zip_IV"/>
</dbReference>
<name>K7MD18_SOYBN</name>
<dbReference type="GO" id="GO:0008289">
    <property type="term" value="F:lipid binding"/>
    <property type="evidence" value="ECO:0007669"/>
    <property type="project" value="InterPro"/>
</dbReference>
<dbReference type="EMBL" id="CM000848">
    <property type="protein sequence ID" value="KRH13175.1"/>
    <property type="molecule type" value="Genomic_DNA"/>
</dbReference>
<evidence type="ECO:0000256" key="5">
    <source>
        <dbReference type="ARBA" id="ARBA00023242"/>
    </source>
</evidence>
<dbReference type="InterPro" id="IPR002913">
    <property type="entry name" value="START_lipid-bd_dom"/>
</dbReference>
<keyword evidence="10" id="KW-1185">Reference proteome</keyword>
<accession>K7MD18</accession>
<reference evidence="9" key="2">
    <citation type="submission" date="2018-02" db="UniProtKB">
        <authorList>
            <consortium name="EnsemblPlants"/>
        </authorList>
    </citation>
    <scope>IDENTIFICATION</scope>
    <source>
        <strain evidence="9">Williams 82</strain>
    </source>
</reference>
<dbReference type="Pfam" id="PF01852">
    <property type="entry name" value="START"/>
    <property type="match status" value="1"/>
</dbReference>
<dbReference type="eggNOG" id="ENOG502QU3P">
    <property type="taxonomic scope" value="Eukaryota"/>
</dbReference>
<evidence type="ECO:0000256" key="3">
    <source>
        <dbReference type="ARBA" id="ARBA00023155"/>
    </source>
</evidence>
<dbReference type="Proteomes" id="UP000008827">
    <property type="component" value="Chromosome 15"/>
</dbReference>
<evidence type="ECO:0000259" key="6">
    <source>
        <dbReference type="Pfam" id="PF01852"/>
    </source>
</evidence>
<dbReference type="GO" id="GO:0003677">
    <property type="term" value="F:DNA binding"/>
    <property type="evidence" value="ECO:0007669"/>
    <property type="project" value="UniProtKB-KW"/>
</dbReference>
<reference evidence="8" key="3">
    <citation type="submission" date="2018-07" db="EMBL/GenBank/DDBJ databases">
        <title>WGS assembly of Glycine max.</title>
        <authorList>
            <person name="Schmutz J."/>
            <person name="Cannon S."/>
            <person name="Schlueter J."/>
            <person name="Ma J."/>
            <person name="Mitros T."/>
            <person name="Nelson W."/>
            <person name="Hyten D."/>
            <person name="Song Q."/>
            <person name="Thelen J."/>
            <person name="Cheng J."/>
            <person name="Xu D."/>
            <person name="Hellsten U."/>
            <person name="May G."/>
            <person name="Yu Y."/>
            <person name="Sakurai T."/>
            <person name="Umezawa T."/>
            <person name="Bhattacharyya M."/>
            <person name="Sandhu D."/>
            <person name="Valliyodan B."/>
            <person name="Lindquist E."/>
            <person name="Peto M."/>
            <person name="Grant D."/>
            <person name="Shu S."/>
            <person name="Goodstein D."/>
            <person name="Barry K."/>
            <person name="Futrell-Griggs M."/>
            <person name="Abernathy B."/>
            <person name="Du J."/>
            <person name="Tian Z."/>
            <person name="Zhu L."/>
            <person name="Gill N."/>
            <person name="Joshi T."/>
            <person name="Libault M."/>
            <person name="Sethuraman A."/>
            <person name="Zhang X."/>
            <person name="Shinozaki K."/>
            <person name="Nguyen H."/>
            <person name="Wing R."/>
            <person name="Cregan P."/>
            <person name="Specht J."/>
            <person name="Grimwood J."/>
            <person name="Rokhsar D."/>
            <person name="Stacey G."/>
            <person name="Shoemaker R."/>
            <person name="Jackson S."/>
        </authorList>
    </citation>
    <scope>NUCLEOTIDE SEQUENCE</scope>
    <source>
        <tissue evidence="8">Callus</tissue>
    </source>
</reference>
<proteinExistence type="predicted"/>
<evidence type="ECO:0000256" key="2">
    <source>
        <dbReference type="ARBA" id="ARBA00023125"/>
    </source>
</evidence>
<feature type="domain" description="START" evidence="6">
    <location>
        <begin position="2"/>
        <end position="76"/>
    </location>
</feature>
<keyword evidence="4" id="KW-0804">Transcription</keyword>
<dbReference type="HOGENOM" id="CLU_1520466_0_0_1"/>
<dbReference type="InParanoid" id="K7MD18"/>
<dbReference type="PANTHER" id="PTHR45654:SF93">
    <property type="entry name" value="HOMEOBOX-LEUCINE ZIPPER PROTEIN HDG2-RELATED"/>
    <property type="match status" value="1"/>
</dbReference>
<evidence type="ECO:0000313" key="8">
    <source>
        <dbReference type="EMBL" id="KRH13175.1"/>
    </source>
</evidence>
<evidence type="ECO:0000313" key="9">
    <source>
        <dbReference type="EnsemblPlants" id="KRH13175"/>
    </source>
</evidence>
<dbReference type="AlphaFoldDB" id="K7MD18"/>
<organism evidence="8">
    <name type="scientific">Glycine max</name>
    <name type="common">Soybean</name>
    <name type="synonym">Glycine hispida</name>
    <dbReference type="NCBI Taxonomy" id="3847"/>
    <lineage>
        <taxon>Eukaryota</taxon>
        <taxon>Viridiplantae</taxon>
        <taxon>Streptophyta</taxon>
        <taxon>Embryophyta</taxon>
        <taxon>Tracheophyta</taxon>
        <taxon>Spermatophyta</taxon>
        <taxon>Magnoliopsida</taxon>
        <taxon>eudicotyledons</taxon>
        <taxon>Gunneridae</taxon>
        <taxon>Pentapetalae</taxon>
        <taxon>rosids</taxon>
        <taxon>fabids</taxon>
        <taxon>Fabales</taxon>
        <taxon>Fabaceae</taxon>
        <taxon>Papilionoideae</taxon>
        <taxon>50 kb inversion clade</taxon>
        <taxon>NPAAA clade</taxon>
        <taxon>indigoferoid/millettioid clade</taxon>
        <taxon>Phaseoleae</taxon>
        <taxon>Glycine</taxon>
        <taxon>Glycine subgen. Soja</taxon>
    </lineage>
</organism>
<keyword evidence="5" id="KW-0539">Nucleus</keyword>
<evidence type="ECO:0000256" key="1">
    <source>
        <dbReference type="ARBA" id="ARBA00023015"/>
    </source>
</evidence>
<evidence type="ECO:0000313" key="10">
    <source>
        <dbReference type="Proteomes" id="UP000008827"/>
    </source>
</evidence>
<keyword evidence="2" id="KW-0238">DNA-binding</keyword>
<dbReference type="EnsemblPlants" id="KRH13175">
    <property type="protein sequence ID" value="KRH13175"/>
    <property type="gene ID" value="GLYMA_15G220200"/>
</dbReference>
<reference evidence="8 9" key="1">
    <citation type="journal article" date="2010" name="Nature">
        <title>Genome sequence of the palaeopolyploid soybean.</title>
        <authorList>
            <person name="Schmutz J."/>
            <person name="Cannon S.B."/>
            <person name="Schlueter J."/>
            <person name="Ma J."/>
            <person name="Mitros T."/>
            <person name="Nelson W."/>
            <person name="Hyten D.L."/>
            <person name="Song Q."/>
            <person name="Thelen J.J."/>
            <person name="Cheng J."/>
            <person name="Xu D."/>
            <person name="Hellsten U."/>
            <person name="May G.D."/>
            <person name="Yu Y."/>
            <person name="Sakurai T."/>
            <person name="Umezawa T."/>
            <person name="Bhattacharyya M.K."/>
            <person name="Sandhu D."/>
            <person name="Valliyodan B."/>
            <person name="Lindquist E."/>
            <person name="Peto M."/>
            <person name="Grant D."/>
            <person name="Shu S."/>
            <person name="Goodstein D."/>
            <person name="Barry K."/>
            <person name="Futrell-Griggs M."/>
            <person name="Abernathy B."/>
            <person name="Du J."/>
            <person name="Tian Z."/>
            <person name="Zhu L."/>
            <person name="Gill N."/>
            <person name="Joshi T."/>
            <person name="Libault M."/>
            <person name="Sethuraman A."/>
            <person name="Zhang X.-C."/>
            <person name="Shinozaki K."/>
            <person name="Nguyen H.T."/>
            <person name="Wing R.A."/>
            <person name="Cregan P."/>
            <person name="Specht J."/>
            <person name="Grimwood J."/>
            <person name="Rokhsar D."/>
            <person name="Stacey G."/>
            <person name="Shoemaker R.C."/>
            <person name="Jackson S.A."/>
        </authorList>
    </citation>
    <scope>NUCLEOTIDE SEQUENCE</scope>
    <source>
        <strain evidence="9">cv. Williams 82</strain>
        <tissue evidence="8">Callus</tissue>
    </source>
</reference>
<sequence length="177" mass="19482">MTLEVLSKGVVGNYNGALQVMTAELQLPTPIQHANGTWDVVDVSLDNLPLSPSSRCRRRPSGCLIQEMPNGYSKVRDTMITNQEGRKSMMKLAERMVISFCAGVSASTAHTWTTLSGTSADDVRVMTRKSVYDPGRPPGIVLSAATSFWLHVPPKRVFDFLRDENSRNEVCAKIPKS</sequence>
<dbReference type="Pfam" id="PF25797">
    <property type="entry name" value="PDF2_C"/>
    <property type="match status" value="1"/>
</dbReference>
<protein>
    <submittedName>
        <fullName evidence="8 9">Uncharacterized protein</fullName>
    </submittedName>
</protein>
<gene>
    <name evidence="8" type="ORF">GLYMA_15G220200</name>
</gene>
<keyword evidence="3" id="KW-0371">Homeobox</keyword>
<evidence type="ECO:0000256" key="4">
    <source>
        <dbReference type="ARBA" id="ARBA00023163"/>
    </source>
</evidence>
<dbReference type="InterPro" id="IPR057993">
    <property type="entry name" value="HD-Zip_IV_C"/>
</dbReference>
<dbReference type="SUPFAM" id="SSF55961">
    <property type="entry name" value="Bet v1-like"/>
    <property type="match status" value="2"/>
</dbReference>